<keyword evidence="2" id="KW-0732">Signal</keyword>
<accession>A0ABQ2VAX7</accession>
<evidence type="ECO:0000256" key="1">
    <source>
        <dbReference type="SAM" id="MobiDB-lite"/>
    </source>
</evidence>
<comment type="caution">
    <text evidence="3">The sequence shown here is derived from an EMBL/GenBank/DDBJ whole genome shotgun (WGS) entry which is preliminary data.</text>
</comment>
<feature type="region of interest" description="Disordered" evidence="1">
    <location>
        <begin position="68"/>
        <end position="97"/>
    </location>
</feature>
<evidence type="ECO:0000313" key="4">
    <source>
        <dbReference type="Proteomes" id="UP000654471"/>
    </source>
</evidence>
<feature type="compositionally biased region" description="Basic residues" evidence="1">
    <location>
        <begin position="81"/>
        <end position="97"/>
    </location>
</feature>
<protein>
    <submittedName>
        <fullName evidence="3">Uncharacterized protein</fullName>
    </submittedName>
</protein>
<evidence type="ECO:0000256" key="2">
    <source>
        <dbReference type="SAM" id="SignalP"/>
    </source>
</evidence>
<dbReference type="EMBL" id="BMRP01000016">
    <property type="protein sequence ID" value="GGU74856.1"/>
    <property type="molecule type" value="Genomic_DNA"/>
</dbReference>
<gene>
    <name evidence="3" type="ORF">GCM10010211_45980</name>
</gene>
<name>A0ABQ2VAX7_9ACTN</name>
<evidence type="ECO:0000313" key="3">
    <source>
        <dbReference type="EMBL" id="GGU74856.1"/>
    </source>
</evidence>
<organism evidence="3 4">
    <name type="scientific">Streptomyces albospinus</name>
    <dbReference type="NCBI Taxonomy" id="285515"/>
    <lineage>
        <taxon>Bacteria</taxon>
        <taxon>Bacillati</taxon>
        <taxon>Actinomycetota</taxon>
        <taxon>Actinomycetes</taxon>
        <taxon>Kitasatosporales</taxon>
        <taxon>Streptomycetaceae</taxon>
        <taxon>Streptomyces</taxon>
    </lineage>
</organism>
<sequence>MFPPRSLRRWAPVLAAAGALLLSAAPGAAAARGPHLSYTGAGPGARIEVNGPVAFDVAGMRAGTDEVTVTSPALVEPRAPGSRRHSRRLVVGRPSQR</sequence>
<reference evidence="4" key="1">
    <citation type="journal article" date="2019" name="Int. J. Syst. Evol. Microbiol.">
        <title>The Global Catalogue of Microorganisms (GCM) 10K type strain sequencing project: providing services to taxonomists for standard genome sequencing and annotation.</title>
        <authorList>
            <consortium name="The Broad Institute Genomics Platform"/>
            <consortium name="The Broad Institute Genome Sequencing Center for Infectious Disease"/>
            <person name="Wu L."/>
            <person name="Ma J."/>
        </authorList>
    </citation>
    <scope>NUCLEOTIDE SEQUENCE [LARGE SCALE GENOMIC DNA]</scope>
    <source>
        <strain evidence="4">JCM 3399</strain>
    </source>
</reference>
<proteinExistence type="predicted"/>
<feature type="signal peptide" evidence="2">
    <location>
        <begin position="1"/>
        <end position="30"/>
    </location>
</feature>
<feature type="chain" id="PRO_5046029384" evidence="2">
    <location>
        <begin position="31"/>
        <end position="97"/>
    </location>
</feature>
<keyword evidence="4" id="KW-1185">Reference proteome</keyword>
<dbReference type="Proteomes" id="UP000654471">
    <property type="component" value="Unassembled WGS sequence"/>
</dbReference>